<dbReference type="InterPro" id="IPR003675">
    <property type="entry name" value="Rce1/LyrA-like_dom"/>
</dbReference>
<keyword evidence="4" id="KW-1185">Reference proteome</keyword>
<organism evidence="3 4">
    <name type="scientific">Rhizomicrobium palustre</name>
    <dbReference type="NCBI Taxonomy" id="189966"/>
    <lineage>
        <taxon>Bacteria</taxon>
        <taxon>Pseudomonadati</taxon>
        <taxon>Pseudomonadota</taxon>
        <taxon>Alphaproteobacteria</taxon>
        <taxon>Micropepsales</taxon>
        <taxon>Micropepsaceae</taxon>
        <taxon>Rhizomicrobium</taxon>
    </lineage>
</organism>
<keyword evidence="1" id="KW-0812">Transmembrane</keyword>
<comment type="caution">
    <text evidence="3">The sequence shown here is derived from an EMBL/GenBank/DDBJ whole genome shotgun (WGS) entry which is preliminary data.</text>
</comment>
<evidence type="ECO:0000256" key="1">
    <source>
        <dbReference type="SAM" id="Phobius"/>
    </source>
</evidence>
<reference evidence="3 4" key="1">
    <citation type="submission" date="2020-03" db="EMBL/GenBank/DDBJ databases">
        <title>Genomic Encyclopedia of Type Strains, Phase IV (KMG-IV): sequencing the most valuable type-strain genomes for metagenomic binning, comparative biology and taxonomic classification.</title>
        <authorList>
            <person name="Goeker M."/>
        </authorList>
    </citation>
    <scope>NUCLEOTIDE SEQUENCE [LARGE SCALE GENOMIC DNA]</scope>
    <source>
        <strain evidence="3 4">DSM 19867</strain>
    </source>
</reference>
<feature type="transmembrane region" description="Helical" evidence="1">
    <location>
        <begin position="299"/>
        <end position="320"/>
    </location>
</feature>
<dbReference type="PANTHER" id="PTHR39430">
    <property type="entry name" value="MEMBRANE-ASSOCIATED PROTEASE-RELATED"/>
    <property type="match status" value="1"/>
</dbReference>
<dbReference type="Proteomes" id="UP000570514">
    <property type="component" value="Unassembled WGS sequence"/>
</dbReference>
<proteinExistence type="predicted"/>
<evidence type="ECO:0000313" key="3">
    <source>
        <dbReference type="EMBL" id="NIK90389.1"/>
    </source>
</evidence>
<feature type="domain" description="CAAX prenyl protease 2/Lysostaphin resistance protein A-like" evidence="2">
    <location>
        <begin position="178"/>
        <end position="267"/>
    </location>
</feature>
<dbReference type="AlphaFoldDB" id="A0A846N4E7"/>
<dbReference type="EMBL" id="JAASRM010000001">
    <property type="protein sequence ID" value="NIK90389.1"/>
    <property type="molecule type" value="Genomic_DNA"/>
</dbReference>
<dbReference type="RefSeq" id="WP_167084905.1">
    <property type="nucleotide sequence ID" value="NZ_BAAADC010000001.1"/>
</dbReference>
<feature type="transmembrane region" description="Helical" evidence="1">
    <location>
        <begin position="95"/>
        <end position="113"/>
    </location>
</feature>
<evidence type="ECO:0000313" key="4">
    <source>
        <dbReference type="Proteomes" id="UP000570514"/>
    </source>
</evidence>
<gene>
    <name evidence="3" type="ORF">FHS83_003707</name>
</gene>
<evidence type="ECO:0000259" key="2">
    <source>
        <dbReference type="Pfam" id="PF02517"/>
    </source>
</evidence>
<dbReference type="GO" id="GO:0080120">
    <property type="term" value="P:CAAX-box protein maturation"/>
    <property type="evidence" value="ECO:0007669"/>
    <property type="project" value="UniProtKB-ARBA"/>
</dbReference>
<keyword evidence="1" id="KW-1133">Transmembrane helix</keyword>
<accession>A0A846N4E7</accession>
<dbReference type="GO" id="GO:0004175">
    <property type="term" value="F:endopeptidase activity"/>
    <property type="evidence" value="ECO:0007669"/>
    <property type="project" value="UniProtKB-ARBA"/>
</dbReference>
<protein>
    <recommendedName>
        <fullName evidence="2">CAAX prenyl protease 2/Lysostaphin resistance protein A-like domain-containing protein</fullName>
    </recommendedName>
</protein>
<feature type="transmembrane region" description="Helical" evidence="1">
    <location>
        <begin position="173"/>
        <end position="193"/>
    </location>
</feature>
<feature type="transmembrane region" description="Helical" evidence="1">
    <location>
        <begin position="205"/>
        <end position="226"/>
    </location>
</feature>
<feature type="transmembrane region" description="Helical" evidence="1">
    <location>
        <begin position="134"/>
        <end position="153"/>
    </location>
</feature>
<dbReference type="Pfam" id="PF02517">
    <property type="entry name" value="Rce1-like"/>
    <property type="match status" value="1"/>
</dbReference>
<feature type="transmembrane region" description="Helical" evidence="1">
    <location>
        <begin position="25"/>
        <end position="47"/>
    </location>
</feature>
<sequence length="334" mass="37462">MHANWKGNFVRRDGFLEAPAADRSLLRLILFVALFVVLATAAGWIAIRAGALLGALLDAQFTAPKGQLDFKLLYESRLHGWMVWGSDLGVVADNLPTFAWYFAISAVFALLLRRLYRRPLKTWITASASFRWRLFWAGLILFGVVYSAGLALQGTLAPAGYKPALGWLRGEPWNVAIFLVAMFFMVSFMAAAEEFLFRGWLLKELTAFVPNYYFVFLVSSAAFALAHRQFEFYRMAQLFLGGIALAWAAARLEGLEFGIGLHTAWNMSFALVGQDRSVKIDWHPGERFLPKMMGSPLSAAEWAVLIALSLAALALVELVFRWRLLRSLLRLDAQ</sequence>
<dbReference type="PANTHER" id="PTHR39430:SF1">
    <property type="entry name" value="PROTEASE"/>
    <property type="match status" value="1"/>
</dbReference>
<keyword evidence="1" id="KW-0472">Membrane</keyword>
<name>A0A846N4E7_9PROT</name>